<keyword evidence="3" id="KW-0067">ATP-binding</keyword>
<dbReference type="Proteomes" id="UP000186583">
    <property type="component" value="Unassembled WGS sequence"/>
</dbReference>
<dbReference type="STRING" id="708187.A0A1Q8RUH2"/>
<dbReference type="InterPro" id="IPR050173">
    <property type="entry name" value="ABC_transporter_C-like"/>
</dbReference>
<proteinExistence type="predicted"/>
<organism evidence="6 7">
    <name type="scientific">Colletotrichum chlorophyti</name>
    <dbReference type="NCBI Taxonomy" id="708187"/>
    <lineage>
        <taxon>Eukaryota</taxon>
        <taxon>Fungi</taxon>
        <taxon>Dikarya</taxon>
        <taxon>Ascomycota</taxon>
        <taxon>Pezizomycotina</taxon>
        <taxon>Sordariomycetes</taxon>
        <taxon>Hypocreomycetidae</taxon>
        <taxon>Glomerellales</taxon>
        <taxon>Glomerellaceae</taxon>
        <taxon>Colletotrichum</taxon>
    </lineage>
</organism>
<dbReference type="GO" id="GO:0005524">
    <property type="term" value="F:ATP binding"/>
    <property type="evidence" value="ECO:0007669"/>
    <property type="project" value="UniProtKB-KW"/>
</dbReference>
<dbReference type="Gene3D" id="1.20.1560.10">
    <property type="entry name" value="ABC transporter type 1, transmembrane domain"/>
    <property type="match status" value="1"/>
</dbReference>
<evidence type="ECO:0000313" key="6">
    <source>
        <dbReference type="EMBL" id="OLN88034.1"/>
    </source>
</evidence>
<evidence type="ECO:0000256" key="5">
    <source>
        <dbReference type="ARBA" id="ARBA00023136"/>
    </source>
</evidence>
<name>A0A1Q8RUH2_9PEZI</name>
<evidence type="ECO:0000313" key="7">
    <source>
        <dbReference type="Proteomes" id="UP000186583"/>
    </source>
</evidence>
<evidence type="ECO:0000256" key="4">
    <source>
        <dbReference type="ARBA" id="ARBA00022989"/>
    </source>
</evidence>
<keyword evidence="7" id="KW-1185">Reference proteome</keyword>
<evidence type="ECO:0000256" key="1">
    <source>
        <dbReference type="ARBA" id="ARBA00022692"/>
    </source>
</evidence>
<dbReference type="SUPFAM" id="SSF90123">
    <property type="entry name" value="ABC transporter transmembrane region"/>
    <property type="match status" value="1"/>
</dbReference>
<gene>
    <name evidence="6" type="ORF">CCHL11_00180</name>
</gene>
<keyword evidence="1" id="KW-0812">Transmembrane</keyword>
<evidence type="ECO:0000256" key="3">
    <source>
        <dbReference type="ARBA" id="ARBA00022840"/>
    </source>
</evidence>
<dbReference type="OrthoDB" id="6500128at2759"/>
<dbReference type="AlphaFoldDB" id="A0A1Q8RUH2"/>
<dbReference type="PANTHER" id="PTHR24223:SF399">
    <property type="entry name" value="ABC TRANSPORTER ATNG"/>
    <property type="match status" value="1"/>
</dbReference>
<sequence length="288" mass="30895">MTSKVVGGLIGATLLVYNGLAISRCTYNHLVYQLTAMLRGGFISLIFRMSLELDAATASEGNAVTLMSTDIDSIASGVRDLHEIWASVLELCVAVHPLNLEIGPACFVVIIPAVVCSFITERATDGIGPARMQWNEGVQNRVSMTSSMLAQIKGIKMMGLTDCLSSVLQDLRVSELELSKSWGCSLCASYSSIFPCSQSVRPDDPPVVDVTAAVFWTRSDGFSISQAFTSLAIVALVSTPLANLIGSYPAFMSSVACFGRIQEFLLLDGREDNQIAPIPTTRALINTL</sequence>
<dbReference type="GO" id="GO:0042626">
    <property type="term" value="F:ATPase-coupled transmembrane transporter activity"/>
    <property type="evidence" value="ECO:0007669"/>
    <property type="project" value="TreeGrafter"/>
</dbReference>
<keyword evidence="4" id="KW-1133">Transmembrane helix</keyword>
<dbReference type="GO" id="GO:0016020">
    <property type="term" value="C:membrane"/>
    <property type="evidence" value="ECO:0007669"/>
    <property type="project" value="InterPro"/>
</dbReference>
<dbReference type="InterPro" id="IPR036640">
    <property type="entry name" value="ABC1_TM_sf"/>
</dbReference>
<protein>
    <submittedName>
        <fullName evidence="6">Multidrug resistance-associated protein 7</fullName>
    </submittedName>
</protein>
<dbReference type="EMBL" id="MPGH01000088">
    <property type="protein sequence ID" value="OLN88034.1"/>
    <property type="molecule type" value="Genomic_DNA"/>
</dbReference>
<keyword evidence="2" id="KW-0547">Nucleotide-binding</keyword>
<comment type="caution">
    <text evidence="6">The sequence shown here is derived from an EMBL/GenBank/DDBJ whole genome shotgun (WGS) entry which is preliminary data.</text>
</comment>
<evidence type="ECO:0000256" key="2">
    <source>
        <dbReference type="ARBA" id="ARBA00022741"/>
    </source>
</evidence>
<reference evidence="6 7" key="1">
    <citation type="submission" date="2016-11" db="EMBL/GenBank/DDBJ databases">
        <title>Draft Genome Assembly of Colletotrichum chlorophyti a pathogen of herbaceous plants.</title>
        <authorList>
            <person name="Gan P."/>
            <person name="Narusaka M."/>
            <person name="Tsushima A."/>
            <person name="Narusaka Y."/>
            <person name="Takano Y."/>
            <person name="Shirasu K."/>
        </authorList>
    </citation>
    <scope>NUCLEOTIDE SEQUENCE [LARGE SCALE GENOMIC DNA]</scope>
    <source>
        <strain evidence="6 7">NTL11</strain>
    </source>
</reference>
<keyword evidence="5" id="KW-0472">Membrane</keyword>
<accession>A0A1Q8RUH2</accession>
<dbReference type="PANTHER" id="PTHR24223">
    <property type="entry name" value="ATP-BINDING CASSETTE SUB-FAMILY C"/>
    <property type="match status" value="1"/>
</dbReference>